<dbReference type="EMBL" id="VLNR01000051">
    <property type="protein sequence ID" value="TSE06027.1"/>
    <property type="molecule type" value="Genomic_DNA"/>
</dbReference>
<accession>A0A554VFK2</accession>
<keyword evidence="3" id="KW-0808">Transferase</keyword>
<protein>
    <submittedName>
        <fullName evidence="3">Glycosyltransferase family 2 protein</fullName>
    </submittedName>
</protein>
<dbReference type="RefSeq" id="WP_109434693.1">
    <property type="nucleotide sequence ID" value="NZ_CANLFO010000014.1"/>
</dbReference>
<reference evidence="3 4" key="1">
    <citation type="submission" date="2019-07" db="EMBL/GenBank/DDBJ databases">
        <title>The draft genome sequence of Aquimarina algiphila M91.</title>
        <authorList>
            <person name="Meng X."/>
        </authorList>
    </citation>
    <scope>NUCLEOTIDE SEQUENCE [LARGE SCALE GENOMIC DNA]</scope>
    <source>
        <strain evidence="3 4">M91</strain>
    </source>
</reference>
<dbReference type="PANTHER" id="PTHR48090">
    <property type="entry name" value="UNDECAPRENYL-PHOSPHATE 4-DEOXY-4-FORMAMIDO-L-ARABINOSE TRANSFERASE-RELATED"/>
    <property type="match status" value="1"/>
</dbReference>
<dbReference type="InterPro" id="IPR029044">
    <property type="entry name" value="Nucleotide-diphossugar_trans"/>
</dbReference>
<dbReference type="OrthoDB" id="952827at2"/>
<dbReference type="InterPro" id="IPR050256">
    <property type="entry name" value="Glycosyltransferase_2"/>
</dbReference>
<keyword evidence="1" id="KW-0812">Transmembrane</keyword>
<comment type="caution">
    <text evidence="3">The sequence shown here is derived from an EMBL/GenBank/DDBJ whole genome shotgun (WGS) entry which is preliminary data.</text>
</comment>
<feature type="domain" description="Glycosyltransferase 2-like" evidence="2">
    <location>
        <begin position="6"/>
        <end position="166"/>
    </location>
</feature>
<keyword evidence="1" id="KW-1133">Transmembrane helix</keyword>
<evidence type="ECO:0000259" key="2">
    <source>
        <dbReference type="Pfam" id="PF00535"/>
    </source>
</evidence>
<sequence>MSKTLTIVMPVYNEEESLKIFLPEVIDHCINNEYSLILVNDGSKDKTGEILKTHAATTSILTVITHKVNKGYGGAIKSGIEKCITDYVITIDADGQHYLSDVDNLFAKILETDADLVIGSRKGQMSASAFRKVGKGIIRFVAKMLMKLSVYDINSGMKIYDTELVNKYLKLTPDTMSFSDIITLTFVSNRHLVIEEPIQIKKRMGGTSTIGIRTAFETIMEIINIIILFNPARIFLPISAFFFVFGVFWGANFFFQGKGISIGASTLILTGLLIFLLGLIAEQLSALRKNQ</sequence>
<name>A0A554VFK2_9FLAO</name>
<dbReference type="Pfam" id="PF00535">
    <property type="entry name" value="Glycos_transf_2"/>
    <property type="match status" value="1"/>
</dbReference>
<dbReference type="SUPFAM" id="SSF53448">
    <property type="entry name" value="Nucleotide-diphospho-sugar transferases"/>
    <property type="match status" value="1"/>
</dbReference>
<dbReference type="InterPro" id="IPR001173">
    <property type="entry name" value="Glyco_trans_2-like"/>
</dbReference>
<feature type="transmembrane region" description="Helical" evidence="1">
    <location>
        <begin position="262"/>
        <end position="281"/>
    </location>
</feature>
<dbReference type="Proteomes" id="UP000318833">
    <property type="component" value="Unassembled WGS sequence"/>
</dbReference>
<dbReference type="PANTHER" id="PTHR48090:SF7">
    <property type="entry name" value="RFBJ PROTEIN"/>
    <property type="match status" value="1"/>
</dbReference>
<evidence type="ECO:0000313" key="3">
    <source>
        <dbReference type="EMBL" id="TSE06027.1"/>
    </source>
</evidence>
<dbReference type="AlphaFoldDB" id="A0A554VFK2"/>
<keyword evidence="1" id="KW-0472">Membrane</keyword>
<evidence type="ECO:0000313" key="4">
    <source>
        <dbReference type="Proteomes" id="UP000318833"/>
    </source>
</evidence>
<dbReference type="Gene3D" id="3.90.550.10">
    <property type="entry name" value="Spore Coat Polysaccharide Biosynthesis Protein SpsA, Chain A"/>
    <property type="match status" value="1"/>
</dbReference>
<proteinExistence type="predicted"/>
<dbReference type="CDD" id="cd04179">
    <property type="entry name" value="DPM_DPG-synthase_like"/>
    <property type="match status" value="1"/>
</dbReference>
<organism evidence="3 4">
    <name type="scientific">Aquimarina algiphila</name>
    <dbReference type="NCBI Taxonomy" id="2047982"/>
    <lineage>
        <taxon>Bacteria</taxon>
        <taxon>Pseudomonadati</taxon>
        <taxon>Bacteroidota</taxon>
        <taxon>Flavobacteriia</taxon>
        <taxon>Flavobacteriales</taxon>
        <taxon>Flavobacteriaceae</taxon>
        <taxon>Aquimarina</taxon>
    </lineage>
</organism>
<dbReference type="GO" id="GO:0016740">
    <property type="term" value="F:transferase activity"/>
    <property type="evidence" value="ECO:0007669"/>
    <property type="project" value="UniProtKB-KW"/>
</dbReference>
<gene>
    <name evidence="3" type="ORF">FOF46_20960</name>
</gene>
<keyword evidence="4" id="KW-1185">Reference proteome</keyword>
<evidence type="ECO:0000256" key="1">
    <source>
        <dbReference type="SAM" id="Phobius"/>
    </source>
</evidence>